<gene>
    <name evidence="1" type="ORF">SAMN04488005_1399</name>
</gene>
<dbReference type="RefSeq" id="WP_090198108.1">
    <property type="nucleotide sequence ID" value="NZ_FOYP01000001.1"/>
</dbReference>
<dbReference type="OrthoDB" id="8263000at2"/>
<accession>A0A1I6GBY3</accession>
<reference evidence="2" key="1">
    <citation type="submission" date="2016-10" db="EMBL/GenBank/DDBJ databases">
        <authorList>
            <person name="Varghese N."/>
            <person name="Submissions S."/>
        </authorList>
    </citation>
    <scope>NUCLEOTIDE SEQUENCE [LARGE SCALE GENOMIC DNA]</scope>
    <source>
        <strain evidence="2">DSM 26879</strain>
    </source>
</reference>
<dbReference type="Proteomes" id="UP000199478">
    <property type="component" value="Unassembled WGS sequence"/>
</dbReference>
<protein>
    <submittedName>
        <fullName evidence="1">Uncharacterized protein</fullName>
    </submittedName>
</protein>
<proteinExistence type="predicted"/>
<dbReference type="STRING" id="390270.SAMN04488005_1399"/>
<sequence length="710" mass="78011">MTDAPLSFDILRASAIAAAQDASGKVWTDFNLHDPGVTLLEQTVFALSEIAYQGDHSVRDLLTDKTGLDLQARAVFAPQDVLPGRPVTHADLAGRLSQLDGIARVFVTRGPAAGLVDLLLIPQKQNADATLIAQTRACFEDNRILATAINRIDIATPQPVVITGEIAISPLAQPDRIVAEIIYQLQLLFKGMPVTKAGKDAATGATRVDLFADPAGLWPQLPADARNTTRLEQALAGFRDIAGVVQVGDFGLFDPITQRPIADIPHDPRSYFAPVLPQIGQPVTITVTRDGGPVVLNPHTIQEELGRITAAAIAQQGNHRDKSDWDTGFAGKQRRITGPNVNSTLPTAYRIASDQPKNAGLSDYRTMIDHHLQAMRAGLGDIPAQYAQDGDCDLRDPAAVRARVEMLDYLIALQGEEMPLCDPASLHAYRSVAERLQWDVVWRAQYLARLPAFNYFSGTMHPQFGLAARLAHLADLAVASHQGVDAITVDPQMEPPAPPIKAADVILPVRPMDAFVQRDDTVAPLTLAKLAMSCPWVVDARTTPALFARAAQVDAYIVARNRKSDWEVMFQPVAGGDLYPCGSSHNRQTTVEWANRLRNSFVEMHRNAEKFWLFEDIALRQKQTDFAPAQATIMLPGWTARTSRPSFRLFVADLVTRLAPAHVFVRLLWLTPQETRTLRPMLADWYRDPQQHAANIRQAIQTFSHAARDP</sequence>
<evidence type="ECO:0000313" key="1">
    <source>
        <dbReference type="EMBL" id="SFR39692.1"/>
    </source>
</evidence>
<organism evidence="1 2">
    <name type="scientific">Yoonia tamlensis</name>
    <dbReference type="NCBI Taxonomy" id="390270"/>
    <lineage>
        <taxon>Bacteria</taxon>
        <taxon>Pseudomonadati</taxon>
        <taxon>Pseudomonadota</taxon>
        <taxon>Alphaproteobacteria</taxon>
        <taxon>Rhodobacterales</taxon>
        <taxon>Paracoccaceae</taxon>
        <taxon>Yoonia</taxon>
    </lineage>
</organism>
<dbReference type="EMBL" id="FOYP01000001">
    <property type="protein sequence ID" value="SFR39692.1"/>
    <property type="molecule type" value="Genomic_DNA"/>
</dbReference>
<name>A0A1I6GBY3_9RHOB</name>
<keyword evidence="2" id="KW-1185">Reference proteome</keyword>
<dbReference type="AlphaFoldDB" id="A0A1I6GBY3"/>
<evidence type="ECO:0000313" key="2">
    <source>
        <dbReference type="Proteomes" id="UP000199478"/>
    </source>
</evidence>